<reference evidence="3" key="2">
    <citation type="submission" date="2015-07" db="EMBL/GenBank/DDBJ databases">
        <title>Contrasting host-pathogen interactions and genome evolution in two generalist and specialist microsporidian pathogens of mosquitoes.</title>
        <authorList>
            <consortium name="The Broad Institute Genomics Platform"/>
            <consortium name="The Broad Institute Genome Sequencing Center for Infectious Disease"/>
            <person name="Cuomo C.A."/>
            <person name="Sanscrainte N.D."/>
            <person name="Goldberg J.M."/>
            <person name="Heiman D."/>
            <person name="Young S."/>
            <person name="Zeng Q."/>
            <person name="Becnel J.J."/>
            <person name="Birren B.W."/>
        </authorList>
    </citation>
    <scope>NUCLEOTIDE SEQUENCE [LARGE SCALE GENOMIC DNA]</scope>
    <source>
        <strain evidence="3">USNM 41457</strain>
    </source>
</reference>
<proteinExistence type="predicted"/>
<organism evidence="2 3">
    <name type="scientific">Edhazardia aedis (strain USNM 41457)</name>
    <name type="common">Microsporidian parasite</name>
    <dbReference type="NCBI Taxonomy" id="1003232"/>
    <lineage>
        <taxon>Eukaryota</taxon>
        <taxon>Fungi</taxon>
        <taxon>Fungi incertae sedis</taxon>
        <taxon>Microsporidia</taxon>
        <taxon>Edhazardia</taxon>
    </lineage>
</organism>
<keyword evidence="1" id="KW-0812">Transmembrane</keyword>
<keyword evidence="1" id="KW-0472">Membrane</keyword>
<dbReference type="EMBL" id="AFBI03000002">
    <property type="protein sequence ID" value="EJW03052.1"/>
    <property type="molecule type" value="Genomic_DNA"/>
</dbReference>
<protein>
    <submittedName>
        <fullName evidence="2">Uncharacterized protein</fullName>
    </submittedName>
</protein>
<sequence>MFNFIFIFLKMLIEHHPTMLCINKKFSYLPKKHIKLIHNSRYNNSCNLFLIYNINFFCYIMSLLLFTAQRSKKNKNLFVILEIIKIIRIYYMNPNKNNESNKLLMQSSS</sequence>
<keyword evidence="3" id="KW-1185">Reference proteome</keyword>
<dbReference type="HOGENOM" id="CLU_2183893_0_0_1"/>
<evidence type="ECO:0000313" key="3">
    <source>
        <dbReference type="Proteomes" id="UP000003163"/>
    </source>
</evidence>
<reference evidence="2 3" key="1">
    <citation type="submission" date="2011-08" db="EMBL/GenBank/DDBJ databases">
        <authorList>
            <person name="Liu Z.J."/>
            <person name="Shi F.L."/>
            <person name="Lu J.Q."/>
            <person name="Li M."/>
            <person name="Wang Z.L."/>
        </authorList>
    </citation>
    <scope>NUCLEOTIDE SEQUENCE [LARGE SCALE GENOMIC DNA]</scope>
    <source>
        <strain evidence="2 3">USNM 41457</strain>
    </source>
</reference>
<comment type="caution">
    <text evidence="2">The sequence shown here is derived from an EMBL/GenBank/DDBJ whole genome shotgun (WGS) entry which is preliminary data.</text>
</comment>
<accession>J9DNY2</accession>
<keyword evidence="1" id="KW-1133">Transmembrane helix</keyword>
<feature type="transmembrane region" description="Helical" evidence="1">
    <location>
        <begin position="49"/>
        <end position="68"/>
    </location>
</feature>
<dbReference type="Proteomes" id="UP000003163">
    <property type="component" value="Unassembled WGS sequence"/>
</dbReference>
<gene>
    <name evidence="2" type="ORF">EDEG_00246</name>
</gene>
<dbReference type="AlphaFoldDB" id="J9DNY2"/>
<evidence type="ECO:0000313" key="2">
    <source>
        <dbReference type="EMBL" id="EJW03052.1"/>
    </source>
</evidence>
<evidence type="ECO:0000256" key="1">
    <source>
        <dbReference type="SAM" id="Phobius"/>
    </source>
</evidence>
<name>J9DNY2_EDHAE</name>
<dbReference type="InParanoid" id="J9DNY2"/>
<dbReference type="VEuPathDB" id="MicrosporidiaDB:EDEG_00246"/>